<organism evidence="9 10">
    <name type="scientific">Corynebacterium vitaeruminis DSM 20294</name>
    <dbReference type="NCBI Taxonomy" id="1224164"/>
    <lineage>
        <taxon>Bacteria</taxon>
        <taxon>Bacillati</taxon>
        <taxon>Actinomycetota</taxon>
        <taxon>Actinomycetes</taxon>
        <taxon>Mycobacteriales</taxon>
        <taxon>Corynebacteriaceae</taxon>
        <taxon>Corynebacterium</taxon>
    </lineage>
</organism>
<proteinExistence type="inferred from homology"/>
<name>W5Y2P0_9CORY</name>
<evidence type="ECO:0000256" key="1">
    <source>
        <dbReference type="ARBA" id="ARBA00006336"/>
    </source>
</evidence>
<keyword evidence="10" id="KW-1185">Reference proteome</keyword>
<dbReference type="InterPro" id="IPR052347">
    <property type="entry name" value="Isochorismatase_Nicotinamidase"/>
</dbReference>
<comment type="pathway">
    <text evidence="5">Cofactor biosynthesis; nicotinate biosynthesis; nicotinate from nicotinamide: step 1/1.</text>
</comment>
<dbReference type="SUPFAM" id="SSF52499">
    <property type="entry name" value="Isochorismatase-like hydrolases"/>
    <property type="match status" value="1"/>
</dbReference>
<gene>
    <name evidence="9" type="ORF">B843_10410</name>
</gene>
<dbReference type="PANTHER" id="PTHR11080">
    <property type="entry name" value="PYRAZINAMIDASE/NICOTINAMIDASE"/>
    <property type="match status" value="1"/>
</dbReference>
<protein>
    <recommendedName>
        <fullName evidence="6">nicotinamidase</fullName>
        <ecNumber evidence="6">3.5.1.19</ecNumber>
    </recommendedName>
    <alternativeName>
        <fullName evidence="7">Nicotinamide deamidase</fullName>
    </alternativeName>
</protein>
<evidence type="ECO:0000256" key="7">
    <source>
        <dbReference type="ARBA" id="ARBA00043224"/>
    </source>
</evidence>
<dbReference type="Pfam" id="PF00857">
    <property type="entry name" value="Isochorismatase"/>
    <property type="match status" value="1"/>
</dbReference>
<evidence type="ECO:0000256" key="2">
    <source>
        <dbReference type="ARBA" id="ARBA00022642"/>
    </source>
</evidence>
<dbReference type="eggNOG" id="COG1335">
    <property type="taxonomic scope" value="Bacteria"/>
</dbReference>
<dbReference type="STRING" id="1224164.B843_10410"/>
<dbReference type="EMBL" id="CP004353">
    <property type="protein sequence ID" value="AHI23462.1"/>
    <property type="molecule type" value="Genomic_DNA"/>
</dbReference>
<dbReference type="Proteomes" id="UP000019222">
    <property type="component" value="Chromosome"/>
</dbReference>
<dbReference type="Gene3D" id="3.40.50.850">
    <property type="entry name" value="Isochorismatase-like"/>
    <property type="match status" value="1"/>
</dbReference>
<dbReference type="HOGENOM" id="CLU_068979_13_2_11"/>
<dbReference type="GO" id="GO:0046872">
    <property type="term" value="F:metal ion binding"/>
    <property type="evidence" value="ECO:0007669"/>
    <property type="project" value="UniProtKB-KW"/>
</dbReference>
<evidence type="ECO:0000313" key="9">
    <source>
        <dbReference type="EMBL" id="AHI23462.1"/>
    </source>
</evidence>
<dbReference type="InterPro" id="IPR036380">
    <property type="entry name" value="Isochorismatase-like_sf"/>
</dbReference>
<dbReference type="AlphaFoldDB" id="W5Y2P0"/>
<keyword evidence="3" id="KW-0479">Metal-binding</keyword>
<dbReference type="InterPro" id="IPR000868">
    <property type="entry name" value="Isochorismatase-like_dom"/>
</dbReference>
<evidence type="ECO:0000256" key="3">
    <source>
        <dbReference type="ARBA" id="ARBA00022723"/>
    </source>
</evidence>
<evidence type="ECO:0000256" key="4">
    <source>
        <dbReference type="ARBA" id="ARBA00022801"/>
    </source>
</evidence>
<dbReference type="GO" id="GO:0008936">
    <property type="term" value="F:nicotinamidase activity"/>
    <property type="evidence" value="ECO:0007669"/>
    <property type="project" value="UniProtKB-EC"/>
</dbReference>
<accession>W5Y2P0</accession>
<dbReference type="PATRIC" id="fig|1224164.3.peg.2094"/>
<sequence>MIVDVQNDFCPGGSLATARGDAVAAGIAEFIATHRADYDFVISTQDWHIEPGSHFHPEPNFTSSWPVHCVANSEGASLHEALEGTEFDEAFFKGQYTAAYSGFEGFTLDGISFSNWLRNHDVEDIDVAGIATDYCVRATVLDGLKEGLKVRVLSDLCSPVDEKTGAAALEEMAAAGAEVAAA</sequence>
<comment type="similarity">
    <text evidence="1">Belongs to the isochorismatase family.</text>
</comment>
<dbReference type="EC" id="3.5.1.19" evidence="6"/>
<feature type="domain" description="Isochorismatase-like" evidence="8">
    <location>
        <begin position="2"/>
        <end position="180"/>
    </location>
</feature>
<dbReference type="GO" id="GO:0019363">
    <property type="term" value="P:pyridine nucleotide biosynthetic process"/>
    <property type="evidence" value="ECO:0007669"/>
    <property type="project" value="UniProtKB-KW"/>
</dbReference>
<dbReference type="PANTHER" id="PTHR11080:SF2">
    <property type="entry name" value="LD05707P"/>
    <property type="match status" value="1"/>
</dbReference>
<evidence type="ECO:0000256" key="5">
    <source>
        <dbReference type="ARBA" id="ARBA00037900"/>
    </source>
</evidence>
<evidence type="ECO:0000259" key="8">
    <source>
        <dbReference type="Pfam" id="PF00857"/>
    </source>
</evidence>
<keyword evidence="4" id="KW-0378">Hydrolase</keyword>
<evidence type="ECO:0000313" key="10">
    <source>
        <dbReference type="Proteomes" id="UP000019222"/>
    </source>
</evidence>
<keyword evidence="2" id="KW-0662">Pyridine nucleotide biosynthesis</keyword>
<dbReference type="KEGG" id="cvt:B843_10410"/>
<reference evidence="9 10" key="1">
    <citation type="submission" date="2013-02" db="EMBL/GenBank/DDBJ databases">
        <title>The complete genome sequence of Corynebacterium vitaeruminis DSM 20294.</title>
        <authorList>
            <person name="Ruckert C."/>
            <person name="Albersmeier A."/>
            <person name="Kalinowski J."/>
        </authorList>
    </citation>
    <scope>NUCLEOTIDE SEQUENCE [LARGE SCALE GENOMIC DNA]</scope>
    <source>
        <strain evidence="10">ATCC 10234</strain>
    </source>
</reference>
<evidence type="ECO:0000256" key="6">
    <source>
        <dbReference type="ARBA" id="ARBA00039017"/>
    </source>
</evidence>